<feature type="region of interest" description="Disordered" evidence="1">
    <location>
        <begin position="1189"/>
        <end position="1215"/>
    </location>
</feature>
<feature type="region of interest" description="Disordered" evidence="1">
    <location>
        <begin position="1472"/>
        <end position="1502"/>
    </location>
</feature>
<evidence type="ECO:0000313" key="3">
    <source>
        <dbReference type="EMBL" id="CAL1150252.1"/>
    </source>
</evidence>
<dbReference type="OrthoDB" id="492977at2759"/>
<dbReference type="Gene3D" id="3.60.10.10">
    <property type="entry name" value="Endonuclease/exonuclease/phosphatase"/>
    <property type="match status" value="1"/>
</dbReference>
<evidence type="ECO:0000313" key="5">
    <source>
        <dbReference type="Proteomes" id="UP001152797"/>
    </source>
</evidence>
<gene>
    <name evidence="2" type="ORF">C1SCF055_LOCUS23312</name>
</gene>
<dbReference type="InterPro" id="IPR012337">
    <property type="entry name" value="RNaseH-like_sf"/>
</dbReference>
<comment type="caution">
    <text evidence="2">The sequence shown here is derived from an EMBL/GenBank/DDBJ whole genome shotgun (WGS) entry which is preliminary data.</text>
</comment>
<dbReference type="Proteomes" id="UP001152797">
    <property type="component" value="Unassembled WGS sequence"/>
</dbReference>
<evidence type="ECO:0000313" key="2">
    <source>
        <dbReference type="EMBL" id="CAI3996877.1"/>
    </source>
</evidence>
<dbReference type="InterPro" id="IPR036397">
    <property type="entry name" value="RNaseH_sf"/>
</dbReference>
<feature type="compositionally biased region" description="Low complexity" evidence="1">
    <location>
        <begin position="1483"/>
        <end position="1494"/>
    </location>
</feature>
<proteinExistence type="predicted"/>
<dbReference type="InterPro" id="IPR036691">
    <property type="entry name" value="Endo/exonu/phosph_ase_sf"/>
</dbReference>
<dbReference type="SUPFAM" id="SSF56219">
    <property type="entry name" value="DNase I-like"/>
    <property type="match status" value="1"/>
</dbReference>
<organism evidence="2">
    <name type="scientific">Cladocopium goreaui</name>
    <dbReference type="NCBI Taxonomy" id="2562237"/>
    <lineage>
        <taxon>Eukaryota</taxon>
        <taxon>Sar</taxon>
        <taxon>Alveolata</taxon>
        <taxon>Dinophyceae</taxon>
        <taxon>Suessiales</taxon>
        <taxon>Symbiodiniaceae</taxon>
        <taxon>Cladocopium</taxon>
    </lineage>
</organism>
<dbReference type="EMBL" id="CAMXCT020002258">
    <property type="protein sequence ID" value="CAL1150252.1"/>
    <property type="molecule type" value="Genomic_DNA"/>
</dbReference>
<accession>A0A9P1G4C6</accession>
<evidence type="ECO:0000256" key="1">
    <source>
        <dbReference type="SAM" id="MobiDB-lite"/>
    </source>
</evidence>
<dbReference type="EMBL" id="CAMXCT010002258">
    <property type="protein sequence ID" value="CAI3996877.1"/>
    <property type="molecule type" value="Genomic_DNA"/>
</dbReference>
<protein>
    <submittedName>
        <fullName evidence="4">PPM-type phosphatase domain-containing protein</fullName>
    </submittedName>
</protein>
<keyword evidence="5" id="KW-1185">Reference proteome</keyword>
<dbReference type="EMBL" id="CAMXCT030002258">
    <property type="protein sequence ID" value="CAL4784189.1"/>
    <property type="molecule type" value="Genomic_DNA"/>
</dbReference>
<reference evidence="3" key="2">
    <citation type="submission" date="2024-04" db="EMBL/GenBank/DDBJ databases">
        <authorList>
            <person name="Chen Y."/>
            <person name="Shah S."/>
            <person name="Dougan E. K."/>
            <person name="Thang M."/>
            <person name="Chan C."/>
        </authorList>
    </citation>
    <scope>NUCLEOTIDE SEQUENCE [LARGE SCALE GENOMIC DNA]</scope>
</reference>
<dbReference type="Gene3D" id="3.30.420.10">
    <property type="entry name" value="Ribonuclease H-like superfamily/Ribonuclease H"/>
    <property type="match status" value="1"/>
</dbReference>
<feature type="compositionally biased region" description="Basic and acidic residues" evidence="1">
    <location>
        <begin position="1189"/>
        <end position="1214"/>
    </location>
</feature>
<reference evidence="2" key="1">
    <citation type="submission" date="2022-10" db="EMBL/GenBank/DDBJ databases">
        <authorList>
            <person name="Chen Y."/>
            <person name="Dougan E. K."/>
            <person name="Chan C."/>
            <person name="Rhodes N."/>
            <person name="Thang M."/>
        </authorList>
    </citation>
    <scope>NUCLEOTIDE SEQUENCE</scope>
</reference>
<name>A0A9P1G4C6_9DINO</name>
<dbReference type="SUPFAM" id="SSF53098">
    <property type="entry name" value="Ribonuclease H-like"/>
    <property type="match status" value="1"/>
</dbReference>
<dbReference type="GO" id="GO:0003676">
    <property type="term" value="F:nucleic acid binding"/>
    <property type="evidence" value="ECO:0007669"/>
    <property type="project" value="InterPro"/>
</dbReference>
<evidence type="ECO:0000313" key="4">
    <source>
        <dbReference type="EMBL" id="CAL4784189.1"/>
    </source>
</evidence>
<sequence>MAITMTVQRDIPQEAIATSLLQRAAKLERKASVVNNQICSLRNVIQAELLTAYSDLHGPHNATDAIPFGESPILPTIRLDAGEIVRAWDIYDNTYLQPQFCLNCDFDDHPWLSVWWACQQPVTHLRIYHDGSHCDQGAGAAAIAFLYQLGRGWTFGGALAIALPLHIDSYGAEVRGALLALQYGIDILKIIALVQAAPPEFSMMHDNITVGNQALGRWDAKADASLAALVRHLTVYAEHRFAIRILAHHVAAHTGEVGNEIADNLAGRVCIFALQETRLRRMSPQFEDYLIYKGDATPQGHHGVLAAISTTIPYGHYVNSQGRQCKLYFTKHDISVICTGARYVLLRIYTPWLRCVLIAAHAPHSGNTVEVLDQWWTSLASLVPSRLADWPVLLLVDANARVGADSCNLIGDLGAEKGDEKALPFTSFVRSHGIWLPSTFNCHQGPSGTWRHPNGNWLRSDFVGTSDLELTCILMLFYYNNNDKLQHACHANEHGVQFRGRHQCLLVPGNLFFRNANGGRLYGKPMRFKKRASCMPCSPNGARSPLTCLNMISLLLRVPFMLLGEQDRVIARALFEFRNFGRRVTQAARHDDVRFFQDILSDGAAFLDPAASRQLWKTIKKALPKYQQRRLGVDPLRLLRLEDDWNPHFETLEAGCAITPETLLHEAQCRHVEARSPQPPTFADLPQLFDFERVLRANRIGRATGYDPFPSALFHWHAADLAEHAFLLLLKMWMLGEEPIQFKGGPMALILKCPQPTEVQHFRGILLLPTLAKDFHALMRKEVISLLFHQGLPGQLGGFAQQEILFGSQTLRVLGCAAKCTNLNMGALRYELLPALIDLLDFVRIAFAERGFKVKWRRRVRRAAQRHIFQEAMILEVQQWHAEIFDVLRKTHCTFAPDFCAAGRHLSEADRLQDRWIDVIGRLPLEFESWALRTFILWGRHILPDLIAGLLDGEMERHFDNEYAEFVFQFDEYQIGERITRLAHQIRLLDAPAPLPEAHRPVRPPQSNAQPRSVPMHSVPRLFEEQEDWQTDLLRVQWQDMPPDPKPLRTAMQLFGIDHRTFREMLQTKTGIHDEGQFRTACHKEYPQRLSAGIACAAANQLQRNIRARAVNLTDSPAPPLVQWIGEIARDSAAIRYGKLLTWSPQNFGWAGCVGIYLSDFAAPQTVISDVVSRWDRCACRERLTPEPASRKLRTDDDKEVEKQEEDKPDHPMHADPMTRLVLEELQSEMAGYKNQTAYLMAQHSDTLREKAKREILVGGWSSFKPDGFSPEEQGFQLEAQAESRERFIKDIAKRAGLSSFYYQDWRFSHQTKGDALSPLTVVTVTQPWQRSKLLDFTKNRLNADMLKERHFVKDHVENSWEKIQKAFGPCQDKDHKAREIRVQPQVSLWDRTTGLPLKVAMAVVEMWGITFRHSWRDHTLTTAEGEYILWCHYLPAAGKMVLYLSRKLIQDPENFKETMIDKFNELRNYNGKSKGKGKGKSKSAASQESEQNSFPANHTSHSTNAKFPFTITFALVADEIDHWGTWKELWNRALTNANTPYQIHVLSEDF</sequence>
<feature type="region of interest" description="Disordered" evidence="1">
    <location>
        <begin position="995"/>
        <end position="1014"/>
    </location>
</feature>